<feature type="region of interest" description="Disordered" evidence="1">
    <location>
        <begin position="89"/>
        <end position="108"/>
    </location>
</feature>
<reference evidence="2 3" key="1">
    <citation type="submission" date="2019-07" db="EMBL/GenBank/DDBJ databases">
        <title>Whole genome shotgun sequence of Kocuria turfanensis NBRC 107627.</title>
        <authorList>
            <person name="Hosoyama A."/>
            <person name="Uohara A."/>
            <person name="Ohji S."/>
            <person name="Ichikawa N."/>
        </authorList>
    </citation>
    <scope>NUCLEOTIDE SEQUENCE [LARGE SCALE GENOMIC DNA]</scope>
    <source>
        <strain evidence="2 3">NBRC 107627</strain>
    </source>
</reference>
<comment type="caution">
    <text evidence="2">The sequence shown here is derived from an EMBL/GenBank/DDBJ whole genome shotgun (WGS) entry which is preliminary data.</text>
</comment>
<proteinExistence type="predicted"/>
<name>A0A512IHP7_9MICC</name>
<sequence length="125" mass="13018">MLLPEGGQHFWGQLGCGVGLEAHHELLSHPLRGGTGGFSCDIGCGQESPGMVQEDLPGRGETGSATGTEQQRGAHGVLEVADLHAQGRLGDVKPSSGAPEVQLFGDSDEVPQDTQLEGWLHVLTV</sequence>
<feature type="region of interest" description="Disordered" evidence="1">
    <location>
        <begin position="38"/>
        <end position="73"/>
    </location>
</feature>
<dbReference type="Proteomes" id="UP000321103">
    <property type="component" value="Unassembled WGS sequence"/>
</dbReference>
<evidence type="ECO:0000256" key="1">
    <source>
        <dbReference type="SAM" id="MobiDB-lite"/>
    </source>
</evidence>
<evidence type="ECO:0000313" key="3">
    <source>
        <dbReference type="Proteomes" id="UP000321103"/>
    </source>
</evidence>
<keyword evidence="3" id="KW-1185">Reference proteome</keyword>
<gene>
    <name evidence="2" type="ORF">KTU01_33620</name>
</gene>
<organism evidence="2 3">
    <name type="scientific">Kocuria turfanensis</name>
    <dbReference type="NCBI Taxonomy" id="388357"/>
    <lineage>
        <taxon>Bacteria</taxon>
        <taxon>Bacillati</taxon>
        <taxon>Actinomycetota</taxon>
        <taxon>Actinomycetes</taxon>
        <taxon>Micrococcales</taxon>
        <taxon>Micrococcaceae</taxon>
        <taxon>Kocuria</taxon>
    </lineage>
</organism>
<dbReference type="AlphaFoldDB" id="A0A512IHP7"/>
<protein>
    <submittedName>
        <fullName evidence="2">Uncharacterized protein</fullName>
    </submittedName>
</protein>
<evidence type="ECO:0000313" key="2">
    <source>
        <dbReference type="EMBL" id="GEO97239.1"/>
    </source>
</evidence>
<dbReference type="EMBL" id="BJZS01000114">
    <property type="protein sequence ID" value="GEO97239.1"/>
    <property type="molecule type" value="Genomic_DNA"/>
</dbReference>
<accession>A0A512IHP7</accession>
<dbReference type="AntiFam" id="ANF00185">
    <property type="entry name" value="Shadow ORF (opposite ybhD)"/>
</dbReference>